<keyword evidence="2" id="KW-1185">Reference proteome</keyword>
<sequence>MTVKLNKKAFDHAKSLIRDNKVVIDTRDDWSEHAPSTQDENTFLDKNGSAQYSKWFLGVDDEHPEGQKGRYKFPYGDFKKIHRCAVISGESRASQYDHDDIRDALGNLLERLNEH</sequence>
<evidence type="ECO:0000313" key="2">
    <source>
        <dbReference type="Proteomes" id="UP001500200"/>
    </source>
</evidence>
<name>A0ABP9SM15_9MICC</name>
<proteinExistence type="predicted"/>
<accession>A0ABP9SM15</accession>
<organism evidence="1 2">
    <name type="scientific">Arthrobacter gyeryongensis</name>
    <dbReference type="NCBI Taxonomy" id="1650592"/>
    <lineage>
        <taxon>Bacteria</taxon>
        <taxon>Bacillati</taxon>
        <taxon>Actinomycetota</taxon>
        <taxon>Actinomycetes</taxon>
        <taxon>Micrococcales</taxon>
        <taxon>Micrococcaceae</taxon>
        <taxon>Arthrobacter</taxon>
    </lineage>
</organism>
<dbReference type="Proteomes" id="UP001500200">
    <property type="component" value="Unassembled WGS sequence"/>
</dbReference>
<reference evidence="2" key="1">
    <citation type="journal article" date="2019" name="Int. J. Syst. Evol. Microbiol.">
        <title>The Global Catalogue of Microorganisms (GCM) 10K type strain sequencing project: providing services to taxonomists for standard genome sequencing and annotation.</title>
        <authorList>
            <consortium name="The Broad Institute Genomics Platform"/>
            <consortium name="The Broad Institute Genome Sequencing Center for Infectious Disease"/>
            <person name="Wu L."/>
            <person name="Ma J."/>
        </authorList>
    </citation>
    <scope>NUCLEOTIDE SEQUENCE [LARGE SCALE GENOMIC DNA]</scope>
    <source>
        <strain evidence="2">JCM 18514</strain>
    </source>
</reference>
<dbReference type="EMBL" id="BAABKK010000024">
    <property type="protein sequence ID" value="GAA5197587.1"/>
    <property type="molecule type" value="Genomic_DNA"/>
</dbReference>
<gene>
    <name evidence="1" type="ORF">GCM10023346_32630</name>
</gene>
<evidence type="ECO:0008006" key="3">
    <source>
        <dbReference type="Google" id="ProtNLM"/>
    </source>
</evidence>
<protein>
    <recommendedName>
        <fullName evidence="3">Rhodanese domain-containing protein</fullName>
    </recommendedName>
</protein>
<comment type="caution">
    <text evidence="1">The sequence shown here is derived from an EMBL/GenBank/DDBJ whole genome shotgun (WGS) entry which is preliminary data.</text>
</comment>
<evidence type="ECO:0000313" key="1">
    <source>
        <dbReference type="EMBL" id="GAA5197587.1"/>
    </source>
</evidence>
<dbReference type="RefSeq" id="WP_345450701.1">
    <property type="nucleotide sequence ID" value="NZ_BAABKK010000024.1"/>
</dbReference>